<dbReference type="Gene3D" id="1.20.190.20">
    <property type="entry name" value="14-3-3 domain"/>
    <property type="match status" value="1"/>
</dbReference>
<dbReference type="Pfam" id="PF00244">
    <property type="entry name" value="14-3-3"/>
    <property type="match status" value="1"/>
</dbReference>
<dbReference type="STRING" id="947166.A0A1D1URC2"/>
<dbReference type="InterPro" id="IPR000308">
    <property type="entry name" value="14-3-3"/>
</dbReference>
<dbReference type="InterPro" id="IPR023410">
    <property type="entry name" value="14-3-3_domain"/>
</dbReference>
<dbReference type="EMBL" id="BDGG01000001">
    <property type="protein sequence ID" value="GAU88913.1"/>
    <property type="molecule type" value="Genomic_DNA"/>
</dbReference>
<evidence type="ECO:0000256" key="1">
    <source>
        <dbReference type="ARBA" id="ARBA00006141"/>
    </source>
</evidence>
<dbReference type="SUPFAM" id="SSF48445">
    <property type="entry name" value="14-3-3 protein"/>
    <property type="match status" value="1"/>
</dbReference>
<reference evidence="4 5" key="1">
    <citation type="journal article" date="2016" name="Nat. Commun.">
        <title>Extremotolerant tardigrade genome and improved radiotolerance of human cultured cells by tardigrade-unique protein.</title>
        <authorList>
            <person name="Hashimoto T."/>
            <person name="Horikawa D.D."/>
            <person name="Saito Y."/>
            <person name="Kuwahara H."/>
            <person name="Kozuka-Hata H."/>
            <person name="Shin-I T."/>
            <person name="Minakuchi Y."/>
            <person name="Ohishi K."/>
            <person name="Motoyama A."/>
            <person name="Aizu T."/>
            <person name="Enomoto A."/>
            <person name="Kondo K."/>
            <person name="Tanaka S."/>
            <person name="Hara Y."/>
            <person name="Koshikawa S."/>
            <person name="Sagara H."/>
            <person name="Miura T."/>
            <person name="Yokobori S."/>
            <person name="Miyagawa K."/>
            <person name="Suzuki Y."/>
            <person name="Kubo T."/>
            <person name="Oyama M."/>
            <person name="Kohara Y."/>
            <person name="Fujiyama A."/>
            <person name="Arakawa K."/>
            <person name="Katayama T."/>
            <person name="Toyoda A."/>
            <person name="Kunieda T."/>
        </authorList>
    </citation>
    <scope>NUCLEOTIDE SEQUENCE [LARGE SCALE GENOMIC DNA]</scope>
    <source>
        <strain evidence="4 5">YOKOZUNA-1</strain>
    </source>
</reference>
<protein>
    <recommendedName>
        <fullName evidence="3">14-3-3 domain-containing protein</fullName>
    </recommendedName>
</protein>
<evidence type="ECO:0000259" key="3">
    <source>
        <dbReference type="SMART" id="SM00101"/>
    </source>
</evidence>
<feature type="domain" description="14-3-3" evidence="3">
    <location>
        <begin position="1"/>
        <end position="186"/>
    </location>
</feature>
<accession>A0A1D1URC2</accession>
<comment type="similarity">
    <text evidence="1">Belongs to the 14-3-3 family.</text>
</comment>
<dbReference type="AlphaFoldDB" id="A0A1D1URC2"/>
<dbReference type="Proteomes" id="UP000186922">
    <property type="component" value="Unassembled WGS sequence"/>
</dbReference>
<proteinExistence type="inferred from homology"/>
<sequence length="195" mass="22117">MHGGRSRRRKWGRKTPSSFVYLYRGELEDKMRMVCTEGLKVSSGLLTNAAVSPETRLYFCKVKGDLYRYMAEYSSGPQKAKAGSLGRSAYEEADRLKTCVSAVHPLRLGLALNFGVFLRDACQDSNRGWRITKMALDEANRGFQMLAELDSNDYRESNGLLMNLRRNLMRWNTTDLDMESQENPAGGGNQTPTRR</sequence>
<comment type="caution">
    <text evidence="4">The sequence shown here is derived from an EMBL/GenBank/DDBJ whole genome shotgun (WGS) entry which is preliminary data.</text>
</comment>
<gene>
    <name evidence="4" type="primary">RvY_01528</name>
    <name evidence="4" type="synonym">RvY_01528.1</name>
    <name evidence="4" type="ORF">RvY_01528-1</name>
</gene>
<dbReference type="PRINTS" id="PR00305">
    <property type="entry name" value="1433ZETA"/>
</dbReference>
<evidence type="ECO:0000313" key="4">
    <source>
        <dbReference type="EMBL" id="GAU88913.1"/>
    </source>
</evidence>
<dbReference type="InterPro" id="IPR036815">
    <property type="entry name" value="14-3-3_dom_sf"/>
</dbReference>
<dbReference type="OrthoDB" id="10491263at2759"/>
<feature type="region of interest" description="Disordered" evidence="2">
    <location>
        <begin position="175"/>
        <end position="195"/>
    </location>
</feature>
<evidence type="ECO:0000313" key="5">
    <source>
        <dbReference type="Proteomes" id="UP000186922"/>
    </source>
</evidence>
<name>A0A1D1URC2_RAMVA</name>
<organism evidence="4 5">
    <name type="scientific">Ramazzottius varieornatus</name>
    <name type="common">Water bear</name>
    <name type="synonym">Tardigrade</name>
    <dbReference type="NCBI Taxonomy" id="947166"/>
    <lineage>
        <taxon>Eukaryota</taxon>
        <taxon>Metazoa</taxon>
        <taxon>Ecdysozoa</taxon>
        <taxon>Tardigrada</taxon>
        <taxon>Eutardigrada</taxon>
        <taxon>Parachela</taxon>
        <taxon>Hypsibioidea</taxon>
        <taxon>Ramazzottiidae</taxon>
        <taxon>Ramazzottius</taxon>
    </lineage>
</organism>
<dbReference type="SMART" id="SM00101">
    <property type="entry name" value="14_3_3"/>
    <property type="match status" value="1"/>
</dbReference>
<dbReference type="PANTHER" id="PTHR18860">
    <property type="entry name" value="14-3-3 PROTEIN"/>
    <property type="match status" value="1"/>
</dbReference>
<evidence type="ECO:0000256" key="2">
    <source>
        <dbReference type="SAM" id="MobiDB-lite"/>
    </source>
</evidence>
<keyword evidence="5" id="KW-1185">Reference proteome</keyword>